<feature type="transmembrane region" description="Helical" evidence="1">
    <location>
        <begin position="84"/>
        <end position="104"/>
    </location>
</feature>
<evidence type="ECO:0000313" key="3">
    <source>
        <dbReference type="Proteomes" id="UP000483379"/>
    </source>
</evidence>
<dbReference type="Proteomes" id="UP000483379">
    <property type="component" value="Unassembled WGS sequence"/>
</dbReference>
<keyword evidence="3" id="KW-1185">Reference proteome</keyword>
<keyword evidence="1" id="KW-0812">Transmembrane</keyword>
<evidence type="ECO:0000313" key="2">
    <source>
        <dbReference type="EMBL" id="NEV61695.1"/>
    </source>
</evidence>
<evidence type="ECO:0000256" key="1">
    <source>
        <dbReference type="SAM" id="Phobius"/>
    </source>
</evidence>
<sequence length="165" mass="17160">MERVIEETATVVAVEDGFAWVEADRRSACGHCGSADACGTGTLAKLFRQDRTRLRIHDPMGLHAGERVTIAVEGGTLLRASFTAYMLPLVALVAAAGLATVLHLEEGPVALAGLAGLGAGLWLSGRLTGGTQGRDRYRPTLVGRASFSAPVPFQASVTLSDGAKT</sequence>
<proteinExistence type="predicted"/>
<protein>
    <submittedName>
        <fullName evidence="2">SoxR reducing system RseC family protein</fullName>
    </submittedName>
</protein>
<dbReference type="AlphaFoldDB" id="A0A6M0K051"/>
<feature type="transmembrane region" description="Helical" evidence="1">
    <location>
        <begin position="110"/>
        <end position="129"/>
    </location>
</feature>
<keyword evidence="1" id="KW-1133">Transmembrane helix</keyword>
<name>A0A6M0K051_9GAMM</name>
<accession>A0A6M0K051</accession>
<gene>
    <name evidence="2" type="ORF">G3446_07295</name>
</gene>
<keyword evidence="1" id="KW-0472">Membrane</keyword>
<organism evidence="2 3">
    <name type="scientific">Thiorhodococcus minor</name>
    <dbReference type="NCBI Taxonomy" id="57489"/>
    <lineage>
        <taxon>Bacteria</taxon>
        <taxon>Pseudomonadati</taxon>
        <taxon>Pseudomonadota</taxon>
        <taxon>Gammaproteobacteria</taxon>
        <taxon>Chromatiales</taxon>
        <taxon>Chromatiaceae</taxon>
        <taxon>Thiorhodococcus</taxon>
    </lineage>
</organism>
<dbReference type="PANTHER" id="PTHR35867">
    <property type="entry name" value="PROTEIN RSEC"/>
    <property type="match status" value="1"/>
</dbReference>
<dbReference type="PANTHER" id="PTHR35867:SF1">
    <property type="entry name" value="PROTEIN RSEC"/>
    <property type="match status" value="1"/>
</dbReference>
<reference evidence="2 3" key="1">
    <citation type="submission" date="2020-02" db="EMBL/GenBank/DDBJ databases">
        <title>Genome sequences of Thiorhodococcus mannitoliphagus and Thiorhodococcus minor, purple sulfur photosynthetic bacteria in the gammaproteobacterial family, Chromatiaceae.</title>
        <authorList>
            <person name="Aviles F.A."/>
            <person name="Meyer T.E."/>
            <person name="Kyndt J.A."/>
        </authorList>
    </citation>
    <scope>NUCLEOTIDE SEQUENCE [LARGE SCALE GENOMIC DNA]</scope>
    <source>
        <strain evidence="2 3">DSM 11518</strain>
    </source>
</reference>
<dbReference type="InterPro" id="IPR007359">
    <property type="entry name" value="SigmaE_reg_RseC_MucC"/>
</dbReference>
<dbReference type="RefSeq" id="WP_164452171.1">
    <property type="nucleotide sequence ID" value="NZ_JAAIJQ010000016.1"/>
</dbReference>
<dbReference type="PIRSF" id="PIRSF004923">
    <property type="entry name" value="RseC"/>
    <property type="match status" value="1"/>
</dbReference>
<dbReference type="Pfam" id="PF04246">
    <property type="entry name" value="RseC_MucC"/>
    <property type="match status" value="1"/>
</dbReference>
<comment type="caution">
    <text evidence="2">The sequence shown here is derived from an EMBL/GenBank/DDBJ whole genome shotgun (WGS) entry which is preliminary data.</text>
</comment>
<dbReference type="EMBL" id="JAAIJQ010000016">
    <property type="protein sequence ID" value="NEV61695.1"/>
    <property type="molecule type" value="Genomic_DNA"/>
</dbReference>
<dbReference type="InterPro" id="IPR026268">
    <property type="entry name" value="RseC"/>
</dbReference>